<feature type="compositionally biased region" description="Basic and acidic residues" evidence="1">
    <location>
        <begin position="42"/>
        <end position="55"/>
    </location>
</feature>
<evidence type="ECO:0000313" key="4">
    <source>
        <dbReference type="Proteomes" id="UP001500503"/>
    </source>
</evidence>
<protein>
    <submittedName>
        <fullName evidence="3">Uncharacterized protein</fullName>
    </submittedName>
</protein>
<name>A0ABP8Q8C3_9ACTN</name>
<comment type="caution">
    <text evidence="3">The sequence shown here is derived from an EMBL/GenBank/DDBJ whole genome shotgun (WGS) entry which is preliminary data.</text>
</comment>
<sequence length="55" mass="6146">MVLQALRERDGLLAGGAQQELERPAHTHPLTLGNDNTTLSTRTDKNRKEIYDAQT</sequence>
<organism evidence="3 4">
    <name type="scientific">Actinoallomurus oryzae</name>
    <dbReference type="NCBI Taxonomy" id="502180"/>
    <lineage>
        <taxon>Bacteria</taxon>
        <taxon>Bacillati</taxon>
        <taxon>Actinomycetota</taxon>
        <taxon>Actinomycetes</taxon>
        <taxon>Streptosporangiales</taxon>
        <taxon>Thermomonosporaceae</taxon>
        <taxon>Actinoallomurus</taxon>
    </lineage>
</organism>
<gene>
    <name evidence="2" type="ORF">GCM10023191_026110</name>
    <name evidence="3" type="ORF">GCM10023191_042800</name>
</gene>
<proteinExistence type="predicted"/>
<evidence type="ECO:0000256" key="1">
    <source>
        <dbReference type="SAM" id="MobiDB-lite"/>
    </source>
</evidence>
<dbReference type="Proteomes" id="UP001500503">
    <property type="component" value="Unassembled WGS sequence"/>
</dbReference>
<reference evidence="3" key="3">
    <citation type="submission" date="2023-12" db="EMBL/GenBank/DDBJ databases">
        <authorList>
            <person name="Sun Q."/>
            <person name="Inoue M."/>
        </authorList>
    </citation>
    <scope>NUCLEOTIDE SEQUENCE</scope>
    <source>
        <strain evidence="3">JCM 17933</strain>
    </source>
</reference>
<evidence type="ECO:0000313" key="3">
    <source>
        <dbReference type="EMBL" id="GAA4498131.1"/>
    </source>
</evidence>
<reference evidence="4" key="2">
    <citation type="journal article" date="2019" name="Int. J. Syst. Evol. Microbiol.">
        <title>The Global Catalogue of Microorganisms (GCM) 10K type strain sequencing project: providing services to taxonomists for standard genome sequencing and annotation.</title>
        <authorList>
            <consortium name="The Broad Institute Genomics Platform"/>
            <consortium name="The Broad Institute Genome Sequencing Center for Infectious Disease"/>
            <person name="Wu L."/>
            <person name="Ma J."/>
        </authorList>
    </citation>
    <scope>NUCLEOTIDE SEQUENCE [LARGE SCALE GENOMIC DNA]</scope>
    <source>
        <strain evidence="4">JCM 17933</strain>
    </source>
</reference>
<dbReference type="EMBL" id="BAABHF010000017">
    <property type="protein sequence ID" value="GAA4491722.1"/>
    <property type="molecule type" value="Genomic_DNA"/>
</dbReference>
<reference evidence="3" key="1">
    <citation type="journal article" date="2014" name="Int. J. Syst. Evol. Microbiol.">
        <title>Complete genome of a new Firmicutes species belonging to the dominant human colonic microbiota ('Ruminococcus bicirculans') reveals two chromosomes and a selective capacity to utilize plant glucans.</title>
        <authorList>
            <consortium name="NISC Comparative Sequencing Program"/>
            <person name="Wegmann U."/>
            <person name="Louis P."/>
            <person name="Goesmann A."/>
            <person name="Henrissat B."/>
            <person name="Duncan S.H."/>
            <person name="Flint H.J."/>
        </authorList>
    </citation>
    <scope>NUCLEOTIDE SEQUENCE</scope>
    <source>
        <strain evidence="3">JCM 17933</strain>
    </source>
</reference>
<feature type="compositionally biased region" description="Basic and acidic residues" evidence="1">
    <location>
        <begin position="1"/>
        <end position="11"/>
    </location>
</feature>
<keyword evidence="4" id="KW-1185">Reference proteome</keyword>
<accession>A0ABP8Q8C3</accession>
<evidence type="ECO:0000313" key="2">
    <source>
        <dbReference type="EMBL" id="GAA4491722.1"/>
    </source>
</evidence>
<feature type="region of interest" description="Disordered" evidence="1">
    <location>
        <begin position="1"/>
        <end position="55"/>
    </location>
</feature>
<dbReference type="EMBL" id="BAABHF010000024">
    <property type="protein sequence ID" value="GAA4498131.1"/>
    <property type="molecule type" value="Genomic_DNA"/>
</dbReference>